<accession>A0A7T8BD00</accession>
<evidence type="ECO:0000313" key="1">
    <source>
        <dbReference type="EMBL" id="QQO10758.1"/>
    </source>
</evidence>
<organism evidence="1 2">
    <name type="scientific">Breznakiella homolactica</name>
    <dbReference type="NCBI Taxonomy" id="2798577"/>
    <lineage>
        <taxon>Bacteria</taxon>
        <taxon>Pseudomonadati</taxon>
        <taxon>Spirochaetota</taxon>
        <taxon>Spirochaetia</taxon>
        <taxon>Spirochaetales</taxon>
        <taxon>Breznakiellaceae</taxon>
        <taxon>Breznakiella</taxon>
    </lineage>
</organism>
<sequence length="124" mass="14305">MDSTTIFNRLVQVLCLLSSSYEIQKSALPANIVLADELALLFDDVFIFCERLQKEKFISSEQFSLLKQLDTVFNEMSAIKEIWSDSALEKEKDWDGIREKASLLLKNLGQDYTLPSIDWVTFIF</sequence>
<name>A0A7T8BD00_9SPIR</name>
<evidence type="ECO:0000313" key="2">
    <source>
        <dbReference type="Proteomes" id="UP000595917"/>
    </source>
</evidence>
<keyword evidence="2" id="KW-1185">Reference proteome</keyword>
<reference evidence="1" key="1">
    <citation type="submission" date="2021-01" db="EMBL/GenBank/DDBJ databases">
        <title>Description of Breznakiella homolactica.</title>
        <authorList>
            <person name="Song Y."/>
            <person name="Brune A."/>
        </authorList>
    </citation>
    <scope>NUCLEOTIDE SEQUENCE</scope>
    <source>
        <strain evidence="1">RmG30</strain>
    </source>
</reference>
<gene>
    <name evidence="1" type="ORF">JFL75_07535</name>
</gene>
<proteinExistence type="predicted"/>
<dbReference type="Proteomes" id="UP000595917">
    <property type="component" value="Chromosome"/>
</dbReference>
<dbReference type="RefSeq" id="WP_215628063.1">
    <property type="nucleotide sequence ID" value="NZ_CP067089.2"/>
</dbReference>
<dbReference type="AlphaFoldDB" id="A0A7T8BD00"/>
<protein>
    <submittedName>
        <fullName evidence="1">Uncharacterized protein</fullName>
    </submittedName>
</protein>
<dbReference type="KEGG" id="bhc:JFL75_07535"/>
<dbReference type="EMBL" id="CP067089">
    <property type="protein sequence ID" value="QQO10758.1"/>
    <property type="molecule type" value="Genomic_DNA"/>
</dbReference>